<organism evidence="1 2">
    <name type="scientific">Nitzschia inconspicua</name>
    <dbReference type="NCBI Taxonomy" id="303405"/>
    <lineage>
        <taxon>Eukaryota</taxon>
        <taxon>Sar</taxon>
        <taxon>Stramenopiles</taxon>
        <taxon>Ochrophyta</taxon>
        <taxon>Bacillariophyta</taxon>
        <taxon>Bacillariophyceae</taxon>
        <taxon>Bacillariophycidae</taxon>
        <taxon>Bacillariales</taxon>
        <taxon>Bacillariaceae</taxon>
        <taxon>Nitzschia</taxon>
    </lineage>
</organism>
<dbReference type="Proteomes" id="UP000693970">
    <property type="component" value="Unassembled WGS sequence"/>
</dbReference>
<reference evidence="1" key="1">
    <citation type="journal article" date="2021" name="Sci. Rep.">
        <title>Diploid genomic architecture of Nitzschia inconspicua, an elite biomass production diatom.</title>
        <authorList>
            <person name="Oliver A."/>
            <person name="Podell S."/>
            <person name="Pinowska A."/>
            <person name="Traller J.C."/>
            <person name="Smith S.R."/>
            <person name="McClure R."/>
            <person name="Beliaev A."/>
            <person name="Bohutskyi P."/>
            <person name="Hill E.A."/>
            <person name="Rabines A."/>
            <person name="Zheng H."/>
            <person name="Allen L.Z."/>
            <person name="Kuo A."/>
            <person name="Grigoriev I.V."/>
            <person name="Allen A.E."/>
            <person name="Hazlebeck D."/>
            <person name="Allen E.E."/>
        </authorList>
    </citation>
    <scope>NUCLEOTIDE SEQUENCE</scope>
    <source>
        <strain evidence="1">Hildebrandi</strain>
    </source>
</reference>
<accession>A0A9K3KUW1</accession>
<gene>
    <name evidence="1" type="ORF">IV203_012493</name>
</gene>
<dbReference type="AlphaFoldDB" id="A0A9K3KUW1"/>
<sequence length="136" mass="14882">MPSLVNEIIVQLPSTMTTGPCATPEVKYLFEVNNKAEKLSQDYSALLQRMTTQWRKQARPNLQTAVAFLTTSVVALDSDNTGMLFALPMPTAHPPSVLVLEANCMVDASMQYIQTCAVILGATIPLNKGSVYWMST</sequence>
<evidence type="ECO:0000313" key="1">
    <source>
        <dbReference type="EMBL" id="KAG7349896.1"/>
    </source>
</evidence>
<comment type="caution">
    <text evidence="1">The sequence shown here is derived from an EMBL/GenBank/DDBJ whole genome shotgun (WGS) entry which is preliminary data.</text>
</comment>
<proteinExistence type="predicted"/>
<keyword evidence="2" id="KW-1185">Reference proteome</keyword>
<dbReference type="EMBL" id="JAGRRH010000019">
    <property type="protein sequence ID" value="KAG7349896.1"/>
    <property type="molecule type" value="Genomic_DNA"/>
</dbReference>
<protein>
    <submittedName>
        <fullName evidence="1">Uncharacterized protein</fullName>
    </submittedName>
</protein>
<evidence type="ECO:0000313" key="2">
    <source>
        <dbReference type="Proteomes" id="UP000693970"/>
    </source>
</evidence>
<name>A0A9K3KUW1_9STRA</name>
<reference evidence="1" key="2">
    <citation type="submission" date="2021-04" db="EMBL/GenBank/DDBJ databases">
        <authorList>
            <person name="Podell S."/>
        </authorList>
    </citation>
    <scope>NUCLEOTIDE SEQUENCE</scope>
    <source>
        <strain evidence="1">Hildebrandi</strain>
    </source>
</reference>